<evidence type="ECO:0000313" key="2">
    <source>
        <dbReference type="Proteomes" id="UP001604267"/>
    </source>
</evidence>
<evidence type="ECO:0000313" key="1">
    <source>
        <dbReference type="EMBL" id="MFG3016781.1"/>
    </source>
</evidence>
<comment type="caution">
    <text evidence="1">The sequence shown here is derived from an EMBL/GenBank/DDBJ whole genome shotgun (WGS) entry which is preliminary data.</text>
</comment>
<proteinExistence type="predicted"/>
<organism evidence="1 2">
    <name type="scientific">Streptomyces cinerochromogenes</name>
    <dbReference type="NCBI Taxonomy" id="66422"/>
    <lineage>
        <taxon>Bacteria</taxon>
        <taxon>Bacillati</taxon>
        <taxon>Actinomycetota</taxon>
        <taxon>Actinomycetes</taxon>
        <taxon>Kitasatosporales</taxon>
        <taxon>Streptomycetaceae</taxon>
        <taxon>Streptomyces</taxon>
    </lineage>
</organism>
<protein>
    <submittedName>
        <fullName evidence="1">Uncharacterized protein</fullName>
    </submittedName>
</protein>
<dbReference type="RefSeq" id="WP_392825893.1">
    <property type="nucleotide sequence ID" value="NZ_JBICYV010000035.1"/>
</dbReference>
<sequence>MLTDAVTTAIARAEPFTDNFLTDLIPLLRHGAALGLWRLAMAATSTAPEKARLERAEVVREGHQWSDTPLDPDEHHLLHVAEALEQDEAWHAVKRFKMAAAAARDFLTGPRAEAAEQAMYEQGDAWNQLYQRWLKTDWEGRRFRRRHGITSRDWTGRGGTAVWRAERRVHLEYFEDWLVERTKGDPAAGVMEESGTPLWLLRTPAAWCAQAPRSASGRVSARCAAWAADGRLLVFPYRNRQAFWPLQRRQSTPEFEPVPGFEPVVAAAAGLRPDKVTAFIEALLIDWNHTFTEDSPRIALELPADQACRFGFITAEEQHRIMAEARALTLKNMDDFIGRVADHGVDELYLQKLREARGKARVFHRLTLKYNEHKRPRFNVIRATWPWPGRSVAAELAAGAPPDVVQWLATAAYRQSTLLLEQAMEQAWHRAFDQYGFRM</sequence>
<dbReference type="EMBL" id="JBICYV010000035">
    <property type="protein sequence ID" value="MFG3016781.1"/>
    <property type="molecule type" value="Genomic_DNA"/>
</dbReference>
<dbReference type="Proteomes" id="UP001604267">
    <property type="component" value="Unassembled WGS sequence"/>
</dbReference>
<keyword evidence="2" id="KW-1185">Reference proteome</keyword>
<reference evidence="1 2" key="1">
    <citation type="submission" date="2024-10" db="EMBL/GenBank/DDBJ databases">
        <title>The Natural Products Discovery Center: Release of the First 8490 Sequenced Strains for Exploring Actinobacteria Biosynthetic Diversity.</title>
        <authorList>
            <person name="Kalkreuter E."/>
            <person name="Kautsar S.A."/>
            <person name="Yang D."/>
            <person name="Bader C.D."/>
            <person name="Teijaro C.N."/>
            <person name="Fluegel L."/>
            <person name="Davis C.M."/>
            <person name="Simpson J.R."/>
            <person name="Lauterbach L."/>
            <person name="Steele A.D."/>
            <person name="Gui C."/>
            <person name="Meng S."/>
            <person name="Li G."/>
            <person name="Viehrig K."/>
            <person name="Ye F."/>
            <person name="Su P."/>
            <person name="Kiefer A.F."/>
            <person name="Nichols A."/>
            <person name="Cepeda A.J."/>
            <person name="Yan W."/>
            <person name="Fan B."/>
            <person name="Jiang Y."/>
            <person name="Adhikari A."/>
            <person name="Zheng C.-J."/>
            <person name="Schuster L."/>
            <person name="Cowan T.M."/>
            <person name="Smanski M.J."/>
            <person name="Chevrette M.G."/>
            <person name="De Carvalho L.P.S."/>
            <person name="Shen B."/>
        </authorList>
    </citation>
    <scope>NUCLEOTIDE SEQUENCE [LARGE SCALE GENOMIC DNA]</scope>
    <source>
        <strain evidence="1 2">NPDC048320</strain>
    </source>
</reference>
<name>A0ABW7BJ21_9ACTN</name>
<gene>
    <name evidence="1" type="ORF">ACGFZB_41290</name>
</gene>
<accession>A0ABW7BJ21</accession>